<keyword evidence="7" id="KW-0411">Iron-sulfur</keyword>
<dbReference type="GO" id="GO:0006089">
    <property type="term" value="P:lactate metabolic process"/>
    <property type="evidence" value="ECO:0007669"/>
    <property type="project" value="InterPro"/>
</dbReference>
<protein>
    <submittedName>
        <fullName evidence="9">L-lactate dehydrogenase complex protein LldF</fullName>
    </submittedName>
</protein>
<evidence type="ECO:0000256" key="2">
    <source>
        <dbReference type="ARBA" id="ARBA00022485"/>
    </source>
</evidence>
<feature type="domain" description="4Fe-4S ferredoxin-type" evidence="8">
    <location>
        <begin position="352"/>
        <end position="381"/>
    </location>
</feature>
<sequence>MSEEKKMFIKDSEKIAFDKRHRATIKFNISKYDAAVDRGRKRYSKLDLARERAAYIKRDAIHNLPDYLLQFEENIQVNGAEVVWAEDAAEAILAVQKILKENQAELLVKSKSMTTEEVDFNEHAEAVGVESLETDLGEYIVQIAGEKPYHIVTPAMHKSKEDIAELFHEKFDTPEKSTPEFLTSYVRGLLRKKFTQADVGVTGANFLIADKGAIALTENEGNAMMTFSFPKVHIVIAGIEKIVPRMKDLGLMWPLLAAHGTGQQITVYNSIVSGPKKEGEQDGPEKMYVVLLDNKRSELYQKDDQFEALKCIRCGACLNACPIYKNVGGYTYDATYSGPIGSVITPFYKGFSKYNHLSSACSVCGKCTEVCPVRIPLHNMLLFNRRDAVKNGDTPLSWNLGMKAFEFAFMKRNRLDMMGGKAKNSMGTMKKNAMGEKKSLPVFAKESFSKQWKNKQ</sequence>
<dbReference type="GO" id="GO:0046872">
    <property type="term" value="F:metal ion binding"/>
    <property type="evidence" value="ECO:0007669"/>
    <property type="project" value="UniProtKB-KW"/>
</dbReference>
<dbReference type="Gene3D" id="3.40.50.10420">
    <property type="entry name" value="NagB/RpiA/CoA transferase-like"/>
    <property type="match status" value="1"/>
</dbReference>
<dbReference type="InterPro" id="IPR024185">
    <property type="entry name" value="FTHF_cligase-like_sf"/>
</dbReference>
<dbReference type="PANTHER" id="PTHR47153:SF2">
    <property type="entry name" value="LACTATE UTILIZATION PROTEIN B"/>
    <property type="match status" value="1"/>
</dbReference>
<dbReference type="STRING" id="655355.SAMN05216283_101349"/>
<evidence type="ECO:0000256" key="7">
    <source>
        <dbReference type="ARBA" id="ARBA00023014"/>
    </source>
</evidence>
<gene>
    <name evidence="9" type="ORF">SAMN05216283_101349</name>
</gene>
<accession>A0A1I2B9K7</accession>
<dbReference type="SUPFAM" id="SSF46548">
    <property type="entry name" value="alpha-helical ferredoxin"/>
    <property type="match status" value="1"/>
</dbReference>
<dbReference type="Pfam" id="PF13183">
    <property type="entry name" value="Fer4_8"/>
    <property type="match status" value="1"/>
</dbReference>
<dbReference type="InterPro" id="IPR003741">
    <property type="entry name" value="LUD_dom"/>
</dbReference>
<dbReference type="InterPro" id="IPR037171">
    <property type="entry name" value="NagB/RpiA_transferase-like"/>
</dbReference>
<keyword evidence="5" id="KW-0249">Electron transport</keyword>
<evidence type="ECO:0000259" key="8">
    <source>
        <dbReference type="PROSITE" id="PS51379"/>
    </source>
</evidence>
<dbReference type="Gene3D" id="1.10.1060.10">
    <property type="entry name" value="Alpha-helical ferredoxin"/>
    <property type="match status" value="1"/>
</dbReference>
<evidence type="ECO:0000256" key="6">
    <source>
        <dbReference type="ARBA" id="ARBA00023004"/>
    </source>
</evidence>
<keyword evidence="10" id="KW-1185">Reference proteome</keyword>
<evidence type="ECO:0000313" key="9">
    <source>
        <dbReference type="EMBL" id="SFE52825.1"/>
    </source>
</evidence>
<dbReference type="Pfam" id="PF02589">
    <property type="entry name" value="LUD_dom"/>
    <property type="match status" value="1"/>
</dbReference>
<dbReference type="InterPro" id="IPR004452">
    <property type="entry name" value="LutB/LldF"/>
</dbReference>
<dbReference type="InterPro" id="IPR017896">
    <property type="entry name" value="4Fe4S_Fe-S-bd"/>
</dbReference>
<dbReference type="EMBL" id="FONW01000001">
    <property type="protein sequence ID" value="SFE52825.1"/>
    <property type="molecule type" value="Genomic_DNA"/>
</dbReference>
<keyword evidence="6" id="KW-0408">Iron</keyword>
<dbReference type="Proteomes" id="UP000198964">
    <property type="component" value="Unassembled WGS sequence"/>
</dbReference>
<dbReference type="SUPFAM" id="SSF100950">
    <property type="entry name" value="NagB/RpiA/CoA transferase-like"/>
    <property type="match status" value="1"/>
</dbReference>
<dbReference type="InterPro" id="IPR009051">
    <property type="entry name" value="Helical_ferredxn"/>
</dbReference>
<evidence type="ECO:0000313" key="10">
    <source>
        <dbReference type="Proteomes" id="UP000198964"/>
    </source>
</evidence>
<evidence type="ECO:0000256" key="5">
    <source>
        <dbReference type="ARBA" id="ARBA00022982"/>
    </source>
</evidence>
<organism evidence="9 10">
    <name type="scientific">Sunxiuqinia elliptica</name>
    <dbReference type="NCBI Taxonomy" id="655355"/>
    <lineage>
        <taxon>Bacteria</taxon>
        <taxon>Pseudomonadati</taxon>
        <taxon>Bacteroidota</taxon>
        <taxon>Bacteroidia</taxon>
        <taxon>Marinilabiliales</taxon>
        <taxon>Prolixibacteraceae</taxon>
        <taxon>Sunxiuqinia</taxon>
    </lineage>
</organism>
<keyword evidence="1" id="KW-0813">Transport</keyword>
<evidence type="ECO:0000256" key="1">
    <source>
        <dbReference type="ARBA" id="ARBA00022448"/>
    </source>
</evidence>
<feature type="domain" description="4Fe-4S ferredoxin-type" evidence="8">
    <location>
        <begin position="302"/>
        <end position="322"/>
    </location>
</feature>
<proteinExistence type="predicted"/>
<dbReference type="GO" id="GO:0051539">
    <property type="term" value="F:4 iron, 4 sulfur cluster binding"/>
    <property type="evidence" value="ECO:0007669"/>
    <property type="project" value="UniProtKB-KW"/>
</dbReference>
<evidence type="ECO:0000256" key="3">
    <source>
        <dbReference type="ARBA" id="ARBA00022723"/>
    </source>
</evidence>
<dbReference type="InterPro" id="IPR017900">
    <property type="entry name" value="4Fe4S_Fe_S_CS"/>
</dbReference>
<reference evidence="9 10" key="1">
    <citation type="submission" date="2016-10" db="EMBL/GenBank/DDBJ databases">
        <authorList>
            <person name="de Groot N.N."/>
        </authorList>
    </citation>
    <scope>NUCLEOTIDE SEQUENCE [LARGE SCALE GENOMIC DNA]</scope>
    <source>
        <strain evidence="9 10">CGMCC 1.9156</strain>
    </source>
</reference>
<keyword evidence="4" id="KW-0677">Repeat</keyword>
<keyword evidence="3" id="KW-0479">Metal-binding</keyword>
<dbReference type="AlphaFoldDB" id="A0A1I2B9K7"/>
<keyword evidence="2" id="KW-0004">4Fe-4S</keyword>
<dbReference type="PANTHER" id="PTHR47153">
    <property type="entry name" value="LACTATE UTILIZATION PROTEIN B"/>
    <property type="match status" value="1"/>
</dbReference>
<dbReference type="PROSITE" id="PS00198">
    <property type="entry name" value="4FE4S_FER_1"/>
    <property type="match status" value="2"/>
</dbReference>
<evidence type="ECO:0000256" key="4">
    <source>
        <dbReference type="ARBA" id="ARBA00022737"/>
    </source>
</evidence>
<dbReference type="PROSITE" id="PS51379">
    <property type="entry name" value="4FE4S_FER_2"/>
    <property type="match status" value="2"/>
</dbReference>
<name>A0A1I2B9K7_9BACT</name>